<gene>
    <name evidence="1" type="ORF">IMSHALPRED_000282</name>
</gene>
<accession>A0A8H3EV76</accession>
<keyword evidence="2" id="KW-1185">Reference proteome</keyword>
<dbReference type="OrthoDB" id="5393195at2759"/>
<reference evidence="1" key="1">
    <citation type="submission" date="2021-03" db="EMBL/GenBank/DDBJ databases">
        <authorList>
            <person name="Tagirdzhanova G."/>
        </authorList>
    </citation>
    <scope>NUCLEOTIDE SEQUENCE</scope>
</reference>
<comment type="caution">
    <text evidence="1">The sequence shown here is derived from an EMBL/GenBank/DDBJ whole genome shotgun (WGS) entry which is preliminary data.</text>
</comment>
<proteinExistence type="predicted"/>
<evidence type="ECO:0000313" key="1">
    <source>
        <dbReference type="EMBL" id="CAF9912318.1"/>
    </source>
</evidence>
<dbReference type="Proteomes" id="UP000664534">
    <property type="component" value="Unassembled WGS sequence"/>
</dbReference>
<sequence length="170" mass="19919">MDPSMYRPDCESLDYYEKVSKGLIEERPYDYWGQDTVEEKAHWEQWWLLIKKSFHPMNWDSEFTGRGILKHQEKTIEKPGLIGPMNEMLVMDVDPFSKAIVYKVDYSSSLKAEVGRGLKQRTRSSLEAAGKIYKQAKEHLVSVVELHRTTSMRTVPFPERCRKLAFDGRK</sequence>
<organism evidence="1 2">
    <name type="scientific">Imshaugia aleurites</name>
    <dbReference type="NCBI Taxonomy" id="172621"/>
    <lineage>
        <taxon>Eukaryota</taxon>
        <taxon>Fungi</taxon>
        <taxon>Dikarya</taxon>
        <taxon>Ascomycota</taxon>
        <taxon>Pezizomycotina</taxon>
        <taxon>Lecanoromycetes</taxon>
        <taxon>OSLEUM clade</taxon>
        <taxon>Lecanoromycetidae</taxon>
        <taxon>Lecanorales</taxon>
        <taxon>Lecanorineae</taxon>
        <taxon>Parmeliaceae</taxon>
        <taxon>Imshaugia</taxon>
    </lineage>
</organism>
<protein>
    <submittedName>
        <fullName evidence="1">Uncharacterized protein</fullName>
    </submittedName>
</protein>
<evidence type="ECO:0000313" key="2">
    <source>
        <dbReference type="Proteomes" id="UP000664534"/>
    </source>
</evidence>
<dbReference type="AlphaFoldDB" id="A0A8H3EV76"/>
<name>A0A8H3EV76_9LECA</name>
<dbReference type="EMBL" id="CAJPDT010000010">
    <property type="protein sequence ID" value="CAF9912318.1"/>
    <property type="molecule type" value="Genomic_DNA"/>
</dbReference>